<evidence type="ECO:0000259" key="7">
    <source>
        <dbReference type="PROSITE" id="PS50048"/>
    </source>
</evidence>
<dbReference type="InterPro" id="IPR007219">
    <property type="entry name" value="XnlR_reg_dom"/>
</dbReference>
<dbReference type="SMART" id="SM00066">
    <property type="entry name" value="GAL4"/>
    <property type="match status" value="1"/>
</dbReference>
<protein>
    <recommendedName>
        <fullName evidence="7">Zn(2)-C6 fungal-type domain-containing protein</fullName>
    </recommendedName>
</protein>
<keyword evidence="9" id="KW-1185">Reference proteome</keyword>
<dbReference type="RefSeq" id="XP_062791340.1">
    <property type="nucleotide sequence ID" value="XM_062935289.1"/>
</dbReference>
<keyword evidence="3" id="KW-0805">Transcription regulation</keyword>
<dbReference type="EMBL" id="CP141884">
    <property type="protein sequence ID" value="WRT66600.1"/>
    <property type="molecule type" value="Genomic_DNA"/>
</dbReference>
<accession>A0ABZ1CY74</accession>
<dbReference type="Gene3D" id="4.10.240.10">
    <property type="entry name" value="Zn(2)-C6 fungal-type DNA-binding domain"/>
    <property type="match status" value="1"/>
</dbReference>
<evidence type="ECO:0000256" key="2">
    <source>
        <dbReference type="ARBA" id="ARBA00022723"/>
    </source>
</evidence>
<keyword evidence="4" id="KW-0804">Transcription</keyword>
<evidence type="ECO:0000256" key="6">
    <source>
        <dbReference type="SAM" id="MobiDB-lite"/>
    </source>
</evidence>
<sequence>MSPISASRSHGTNDIDCSNRSKRDAHHKNGKSKAIVQPLRRGDACLMCRAKKLKCSAQKPMCDQCAKRKDRCVYDAARPASRVEQLERKLAEMDEADFREALARRTSLGLSGFDSPTKNLSFSSAQALGQDNGMPSFSGYDMMDPVSTQVRQPAELPASPTSVAHILNVDTEPLVDINDILPSLFSWPNILGTTSQIDHYGSESSNIPHYAQSHNQLFWPFLGGATSDSFLFSGSSSNEGIYDNSIISTASTSAASSRSQSQELVASYISPQHANVSPSIPELSNLTFSTSDETNTLDISARCHTPRPEPRSLTSDQQIDSTISQGGTEMNQAAGSQFPTALEVVESVTRLKKAADLNAQIIGERELCEAARGYLLDLFFSPHRHITECGSEFLSKEEFITRLSLPEGQSPHPCLQFSMYTVASSSSYVPSIRRLAEPLFQMTISKLDEAIRKQDRLLDAIKASKTLSKWLFAQSRPLEGYLYSNKSVSLCMACGLHQIPSSVYSVQQHQAKPVKTNTLLSPPQNQQELGERIHSFWSTWGNERGGSLTHHWPSAIEDESITTPLPRPKEDYHNLEIMMSQPDITLRDLYNLPYQEKATPLRSLYAYLLVSEHLNYRATKLAAQSPAGISSSYRFLAQLGSHSTASVPREHYPAAYKEIMDTSYWLENNMPEDWKFQFLHDPSWIEPDIPIIGLCLKASRMHLHPIQSEIDRPIGLNIAFECSSIIKSIISYSQAQSSLPTSPSPESNTNSPSTNVNQDAESLDSKIRSTRDNDGLSGPYALTPSFGVVKKLLEGYQVFKGLGRLDEATRCKIEAQSIYDGFKSLNTNRSLLLNHIKQLEELFDM</sequence>
<dbReference type="CDD" id="cd00067">
    <property type="entry name" value="GAL4"/>
    <property type="match status" value="1"/>
</dbReference>
<feature type="compositionally biased region" description="Basic and acidic residues" evidence="6">
    <location>
        <begin position="763"/>
        <end position="774"/>
    </location>
</feature>
<feature type="compositionally biased region" description="Low complexity" evidence="6">
    <location>
        <begin position="737"/>
        <end position="755"/>
    </location>
</feature>
<dbReference type="Pfam" id="PF00172">
    <property type="entry name" value="Zn_clus"/>
    <property type="match status" value="1"/>
</dbReference>
<feature type="region of interest" description="Disordered" evidence="6">
    <location>
        <begin position="1"/>
        <end position="34"/>
    </location>
</feature>
<dbReference type="SMART" id="SM00906">
    <property type="entry name" value="Fungal_trans"/>
    <property type="match status" value="1"/>
</dbReference>
<evidence type="ECO:0000256" key="4">
    <source>
        <dbReference type="ARBA" id="ARBA00023163"/>
    </source>
</evidence>
<comment type="subcellular location">
    <subcellularLocation>
        <location evidence="1">Nucleus</location>
    </subcellularLocation>
</comment>
<dbReference type="PANTHER" id="PTHR47338:SF29">
    <property type="entry name" value="ZN(2)-C6 FUNGAL-TYPE DOMAIN-CONTAINING PROTEIN"/>
    <property type="match status" value="1"/>
</dbReference>
<dbReference type="PROSITE" id="PS50048">
    <property type="entry name" value="ZN2_CY6_FUNGAL_2"/>
    <property type="match status" value="1"/>
</dbReference>
<dbReference type="InterPro" id="IPR036864">
    <property type="entry name" value="Zn2-C6_fun-type_DNA-bd_sf"/>
</dbReference>
<dbReference type="InterPro" id="IPR001138">
    <property type="entry name" value="Zn2Cys6_DnaBD"/>
</dbReference>
<dbReference type="Pfam" id="PF04082">
    <property type="entry name" value="Fungal_trans"/>
    <property type="match status" value="1"/>
</dbReference>
<proteinExistence type="predicted"/>
<dbReference type="Proteomes" id="UP001329825">
    <property type="component" value="Chromosome 4"/>
</dbReference>
<dbReference type="SUPFAM" id="SSF57701">
    <property type="entry name" value="Zn2/Cys6 DNA-binding domain"/>
    <property type="match status" value="1"/>
</dbReference>
<name>A0ABZ1CY74_9TREE</name>
<evidence type="ECO:0000256" key="5">
    <source>
        <dbReference type="ARBA" id="ARBA00023242"/>
    </source>
</evidence>
<feature type="region of interest" description="Disordered" evidence="6">
    <location>
        <begin position="737"/>
        <end position="776"/>
    </location>
</feature>
<dbReference type="PROSITE" id="PS00463">
    <property type="entry name" value="ZN2_CY6_FUNGAL_1"/>
    <property type="match status" value="1"/>
</dbReference>
<feature type="compositionally biased region" description="Basic and acidic residues" evidence="6">
    <location>
        <begin position="11"/>
        <end position="22"/>
    </location>
</feature>
<feature type="domain" description="Zn(2)-C6 fungal-type" evidence="7">
    <location>
        <begin position="44"/>
        <end position="74"/>
    </location>
</feature>
<gene>
    <name evidence="8" type="ORF">IL334_003559</name>
</gene>
<evidence type="ECO:0000256" key="3">
    <source>
        <dbReference type="ARBA" id="ARBA00023015"/>
    </source>
</evidence>
<feature type="compositionally biased region" description="Polar residues" evidence="6">
    <location>
        <begin position="1"/>
        <end position="10"/>
    </location>
</feature>
<dbReference type="GeneID" id="87955690"/>
<organism evidence="8 9">
    <name type="scientific">Kwoniella shivajii</name>
    <dbReference type="NCBI Taxonomy" id="564305"/>
    <lineage>
        <taxon>Eukaryota</taxon>
        <taxon>Fungi</taxon>
        <taxon>Dikarya</taxon>
        <taxon>Basidiomycota</taxon>
        <taxon>Agaricomycotina</taxon>
        <taxon>Tremellomycetes</taxon>
        <taxon>Tremellales</taxon>
        <taxon>Cryptococcaceae</taxon>
        <taxon>Kwoniella</taxon>
    </lineage>
</organism>
<dbReference type="InterPro" id="IPR050815">
    <property type="entry name" value="TF_fung"/>
</dbReference>
<evidence type="ECO:0000256" key="1">
    <source>
        <dbReference type="ARBA" id="ARBA00004123"/>
    </source>
</evidence>
<keyword evidence="2" id="KW-0479">Metal-binding</keyword>
<reference evidence="8 9" key="1">
    <citation type="submission" date="2024-01" db="EMBL/GenBank/DDBJ databases">
        <title>Comparative genomics of Cryptococcus and Kwoniella reveals pathogenesis evolution and contrasting modes of karyotype evolution via chromosome fusion or intercentromeric recombination.</title>
        <authorList>
            <person name="Coelho M.A."/>
            <person name="David-Palma M."/>
            <person name="Shea T."/>
            <person name="Bowers K."/>
            <person name="McGinley-Smith S."/>
            <person name="Mohammad A.W."/>
            <person name="Gnirke A."/>
            <person name="Yurkov A.M."/>
            <person name="Nowrousian M."/>
            <person name="Sun S."/>
            <person name="Cuomo C.A."/>
            <person name="Heitman J."/>
        </authorList>
    </citation>
    <scope>NUCLEOTIDE SEQUENCE [LARGE SCALE GENOMIC DNA]</scope>
    <source>
        <strain evidence="8">CBS 11374</strain>
    </source>
</reference>
<keyword evidence="5" id="KW-0539">Nucleus</keyword>
<evidence type="ECO:0000313" key="9">
    <source>
        <dbReference type="Proteomes" id="UP001329825"/>
    </source>
</evidence>
<dbReference type="PANTHER" id="PTHR47338">
    <property type="entry name" value="ZN(II)2CYS6 TRANSCRIPTION FACTOR (EUROFUNG)-RELATED"/>
    <property type="match status" value="1"/>
</dbReference>
<evidence type="ECO:0000313" key="8">
    <source>
        <dbReference type="EMBL" id="WRT66600.1"/>
    </source>
</evidence>
<dbReference type="CDD" id="cd12148">
    <property type="entry name" value="fungal_TF_MHR"/>
    <property type="match status" value="1"/>
</dbReference>